<dbReference type="InterPro" id="IPR032675">
    <property type="entry name" value="LRR_dom_sf"/>
</dbReference>
<accession>A0AAD4H4B3</accession>
<feature type="compositionally biased region" description="Acidic residues" evidence="1">
    <location>
        <begin position="475"/>
        <end position="486"/>
    </location>
</feature>
<dbReference type="Proteomes" id="UP001194580">
    <property type="component" value="Unassembled WGS sequence"/>
</dbReference>
<gene>
    <name evidence="2" type="ORF">BGZ95_000611</name>
</gene>
<feature type="region of interest" description="Disordered" evidence="1">
    <location>
        <begin position="127"/>
        <end position="146"/>
    </location>
</feature>
<comment type="caution">
    <text evidence="2">The sequence shown here is derived from an EMBL/GenBank/DDBJ whole genome shotgun (WGS) entry which is preliminary data.</text>
</comment>
<evidence type="ECO:0008006" key="4">
    <source>
        <dbReference type="Google" id="ProtNLM"/>
    </source>
</evidence>
<proteinExistence type="predicted"/>
<evidence type="ECO:0000313" key="2">
    <source>
        <dbReference type="EMBL" id="KAG0271573.1"/>
    </source>
</evidence>
<reference evidence="2" key="1">
    <citation type="journal article" date="2020" name="Fungal Divers.">
        <title>Resolving the Mortierellaceae phylogeny through synthesis of multi-gene phylogenetics and phylogenomics.</title>
        <authorList>
            <person name="Vandepol N."/>
            <person name="Liber J."/>
            <person name="Desiro A."/>
            <person name="Na H."/>
            <person name="Kennedy M."/>
            <person name="Barry K."/>
            <person name="Grigoriev I.V."/>
            <person name="Miller A.N."/>
            <person name="O'Donnell K."/>
            <person name="Stajich J.E."/>
            <person name="Bonito G."/>
        </authorList>
    </citation>
    <scope>NUCLEOTIDE SEQUENCE</scope>
    <source>
        <strain evidence="2">NRRL 28262</strain>
    </source>
</reference>
<protein>
    <recommendedName>
        <fullName evidence="4">F-box domain-containing protein</fullName>
    </recommendedName>
</protein>
<evidence type="ECO:0000256" key="1">
    <source>
        <dbReference type="SAM" id="MobiDB-lite"/>
    </source>
</evidence>
<feature type="region of interest" description="Disordered" evidence="1">
    <location>
        <begin position="460"/>
        <end position="491"/>
    </location>
</feature>
<evidence type="ECO:0000313" key="3">
    <source>
        <dbReference type="Proteomes" id="UP001194580"/>
    </source>
</evidence>
<dbReference type="EMBL" id="JAAAIL010001110">
    <property type="protein sequence ID" value="KAG0271573.1"/>
    <property type="molecule type" value="Genomic_DNA"/>
</dbReference>
<keyword evidence="3" id="KW-1185">Reference proteome</keyword>
<sequence>MGCHPLPLPKTDQHNNPHPQPTSGRTPSHLFQIPELLRLIFSNVDQYTITNTVIFVCRQWLLLSQDRLLREVIWDANWKPCRPGQALKRLLGADRLVIRYSHFRHIPLRPDVHTALQDVQDPPERWGTLPSAKLSQRQQQQQRPGRLRLENTSAIMTAFDRPLRKLVLITADKIRDHWKDKLPLPPTLTSITMHSVHTNFIDAGRILAICPVLETLHLSAIDTVRLRGPWTDRGLDAFPNHHLPLRSLILRNFEICRSWVEALLLITPGLEELQLVHANDIPYDRVEDRWIWAYFYRYLQSPPLRLLLSSLKRFHFSTLESRSRLTDEELSERIFCICPSATEQILYHHELIPRIAKGLMDAPYALTALEVLLPNAPFCDLEGWRWQPQDKSTLYTARPLHQLLCESPRLRHLKTLKMSYMTDFIDVHRRIEMFYIPPSLPPSPNNWGWDWGGEEQNNSDWGWGWGGEGQNNSSEEGEEEEEEESQDTLSLSRPGIWVCRDLETLHLEMHYHGEKGSIDTAVQMRIVCGYVSRVCPRLQDLQITLPEICMSRSMSAHGVIPFGLEAGLCLLSRLKYLERLRLEFSSRECEVAEVNWMCRYGRTEQHRERRREMVETWSSGKLKAEIVLEQSRKEDMRTVSATLDGTLLGARVWEDDELLNSLKNLGLLQDVVDMVEEMDTDKFVCLPALRRLAFGHHLEQSPEKELGSFMRDDVSIWKANNLRRLKRAKRLEKKKNK</sequence>
<feature type="region of interest" description="Disordered" evidence="1">
    <location>
        <begin position="1"/>
        <end position="27"/>
    </location>
</feature>
<dbReference type="AlphaFoldDB" id="A0AAD4H4B3"/>
<feature type="compositionally biased region" description="Polar residues" evidence="1">
    <location>
        <begin position="14"/>
        <end position="26"/>
    </location>
</feature>
<dbReference type="Gene3D" id="3.80.10.10">
    <property type="entry name" value="Ribonuclease Inhibitor"/>
    <property type="match status" value="1"/>
</dbReference>
<name>A0AAD4H4B3_9FUNG</name>
<organism evidence="2 3">
    <name type="scientific">Linnemannia exigua</name>
    <dbReference type="NCBI Taxonomy" id="604196"/>
    <lineage>
        <taxon>Eukaryota</taxon>
        <taxon>Fungi</taxon>
        <taxon>Fungi incertae sedis</taxon>
        <taxon>Mucoromycota</taxon>
        <taxon>Mortierellomycotina</taxon>
        <taxon>Mortierellomycetes</taxon>
        <taxon>Mortierellales</taxon>
        <taxon>Mortierellaceae</taxon>
        <taxon>Linnemannia</taxon>
    </lineage>
</organism>